<evidence type="ECO:0008006" key="4">
    <source>
        <dbReference type="Google" id="ProtNLM"/>
    </source>
</evidence>
<evidence type="ECO:0000313" key="2">
    <source>
        <dbReference type="EMBL" id="QTC91541.1"/>
    </source>
</evidence>
<accession>A0A975GVK7</accession>
<keyword evidence="3" id="KW-1185">Reference proteome</keyword>
<dbReference type="RefSeq" id="WP_207870719.1">
    <property type="nucleotide sequence ID" value="NZ_CP062222.1"/>
</dbReference>
<dbReference type="AlphaFoldDB" id="A0A975GVK7"/>
<keyword evidence="1" id="KW-0472">Membrane</keyword>
<organism evidence="2 3">
    <name type="scientific">Brevundimonas goettingensis</name>
    <dbReference type="NCBI Taxonomy" id="2774190"/>
    <lineage>
        <taxon>Bacteria</taxon>
        <taxon>Pseudomonadati</taxon>
        <taxon>Pseudomonadota</taxon>
        <taxon>Alphaproteobacteria</taxon>
        <taxon>Caulobacterales</taxon>
        <taxon>Caulobacteraceae</taxon>
        <taxon>Brevundimonas</taxon>
    </lineage>
</organism>
<dbReference type="Proteomes" id="UP000663918">
    <property type="component" value="Chromosome"/>
</dbReference>
<dbReference type="EMBL" id="CP062222">
    <property type="protein sequence ID" value="QTC91541.1"/>
    <property type="molecule type" value="Genomic_DNA"/>
</dbReference>
<feature type="transmembrane region" description="Helical" evidence="1">
    <location>
        <begin position="89"/>
        <end position="110"/>
    </location>
</feature>
<evidence type="ECO:0000256" key="1">
    <source>
        <dbReference type="SAM" id="Phobius"/>
    </source>
</evidence>
<keyword evidence="1" id="KW-1133">Transmembrane helix</keyword>
<proteinExistence type="predicted"/>
<keyword evidence="1" id="KW-0812">Transmembrane</keyword>
<dbReference type="KEGG" id="bgoe:IFJ75_00970"/>
<sequence>MSSKPIAILLAGLAGGAADILTAFVIYRPATPMAILQSVASGWLGKAAFKGGLPAAALGLVSHFAIAIVFAAIFVIAAGQAPVLLKKPLIAGPMFGICVYGIMNAIVVPLSNAPERHAPTAMMLGLGLVAHVLFGLALAFTASRMLGGRA</sequence>
<evidence type="ECO:0000313" key="3">
    <source>
        <dbReference type="Proteomes" id="UP000663918"/>
    </source>
</evidence>
<gene>
    <name evidence="2" type="ORF">IFJ75_00970</name>
</gene>
<name>A0A975GVK7_9CAUL</name>
<reference evidence="2" key="1">
    <citation type="submission" date="2020-09" db="EMBL/GenBank/DDBJ databases">
        <title>Brevundimonas sp. LVF2 isolated from a puddle in Goettingen, Germany.</title>
        <authorList>
            <person name="Friedrich I."/>
            <person name="Klassen A."/>
            <person name="Hannes N."/>
            <person name="Schneider D."/>
            <person name="Hertel R."/>
            <person name="Daniel R."/>
        </authorList>
    </citation>
    <scope>NUCLEOTIDE SEQUENCE</scope>
    <source>
        <strain evidence="2">LVF2</strain>
    </source>
</reference>
<protein>
    <recommendedName>
        <fullName evidence="4">DUF1440 domain-containing protein</fullName>
    </recommendedName>
</protein>
<feature type="transmembrane region" description="Helical" evidence="1">
    <location>
        <begin position="53"/>
        <end position="77"/>
    </location>
</feature>
<feature type="transmembrane region" description="Helical" evidence="1">
    <location>
        <begin position="122"/>
        <end position="142"/>
    </location>
</feature>